<feature type="region of interest" description="Disordered" evidence="1">
    <location>
        <begin position="288"/>
        <end position="349"/>
    </location>
</feature>
<comment type="caution">
    <text evidence="4">The sequence shown here is derived from an EMBL/GenBank/DDBJ whole genome shotgun (WGS) entry which is preliminary data.</text>
</comment>
<dbReference type="InterPro" id="IPR055079">
    <property type="entry name" value="POP1_C"/>
</dbReference>
<sequence length="430" mass="47969">MSEAPVPDVSLSAIWDPTVRSNVKQTKLTDQKLNHLKSDHLIPGTPLDLGEKESKIPIILIQTPGVRSRSNGQRSTAPSYGSGWDIVIPAGWSMAFWVAFNYRCARAGGLRESESLAHEQGVLHFPQGYPDTVVGREDETNLCHQLMDTYNKKPPAKRPNYTKLGIQCPFQFPWGSLVKQWAVKEEMQDEWNQTGGNFYVMRDKTILKKMSKVLSDVTWRKLSNENKDSLFTTMVSMLNKNDELLTLGNKHTNCLVPVEVTMVTRGCSERFANIAIPLQEDLARLVSNPKSGAPMETIHKEETRREKKEEKKKKIKLQKSGGACKTETMDSAGKNKVGNENKNSADGQGEALDVDEISVDLIDSCSRPVIGYIKEGGFTLGVGNGRGLGFVSFIGLLKLLDTVPHKLPCTVLVRSTTSYQYRYAYINIPY</sequence>
<accession>A0A210PDN7</accession>
<dbReference type="InterPro" id="IPR012590">
    <property type="entry name" value="POPLD_dom"/>
</dbReference>
<dbReference type="AlphaFoldDB" id="A0A210PDN7"/>
<dbReference type="Proteomes" id="UP000242188">
    <property type="component" value="Unassembled WGS sequence"/>
</dbReference>
<dbReference type="GO" id="GO:0000172">
    <property type="term" value="C:ribonuclease MRP complex"/>
    <property type="evidence" value="ECO:0007669"/>
    <property type="project" value="InterPro"/>
</dbReference>
<proteinExistence type="predicted"/>
<evidence type="ECO:0000259" key="2">
    <source>
        <dbReference type="Pfam" id="PF08170"/>
    </source>
</evidence>
<name>A0A210PDN7_MIZYE</name>
<dbReference type="InterPro" id="IPR039182">
    <property type="entry name" value="Pop1"/>
</dbReference>
<dbReference type="Pfam" id="PF08170">
    <property type="entry name" value="POPLD"/>
    <property type="match status" value="1"/>
</dbReference>
<organism evidence="4 5">
    <name type="scientific">Mizuhopecten yessoensis</name>
    <name type="common">Japanese scallop</name>
    <name type="synonym">Patinopecten yessoensis</name>
    <dbReference type="NCBI Taxonomy" id="6573"/>
    <lineage>
        <taxon>Eukaryota</taxon>
        <taxon>Metazoa</taxon>
        <taxon>Spiralia</taxon>
        <taxon>Lophotrochozoa</taxon>
        <taxon>Mollusca</taxon>
        <taxon>Bivalvia</taxon>
        <taxon>Autobranchia</taxon>
        <taxon>Pteriomorphia</taxon>
        <taxon>Pectinida</taxon>
        <taxon>Pectinoidea</taxon>
        <taxon>Pectinidae</taxon>
        <taxon>Mizuhopecten</taxon>
    </lineage>
</organism>
<evidence type="ECO:0000259" key="3">
    <source>
        <dbReference type="Pfam" id="PF22770"/>
    </source>
</evidence>
<protein>
    <submittedName>
        <fullName evidence="4">Ribonucleases P/MRP protein subunit POP1</fullName>
    </submittedName>
</protein>
<dbReference type="OrthoDB" id="442863at2759"/>
<evidence type="ECO:0000313" key="5">
    <source>
        <dbReference type="Proteomes" id="UP000242188"/>
    </source>
</evidence>
<feature type="domain" description="POPLD" evidence="2">
    <location>
        <begin position="83"/>
        <end position="174"/>
    </location>
</feature>
<reference evidence="4 5" key="1">
    <citation type="journal article" date="2017" name="Nat. Ecol. Evol.">
        <title>Scallop genome provides insights into evolution of bilaterian karyotype and development.</title>
        <authorList>
            <person name="Wang S."/>
            <person name="Zhang J."/>
            <person name="Jiao W."/>
            <person name="Li J."/>
            <person name="Xun X."/>
            <person name="Sun Y."/>
            <person name="Guo X."/>
            <person name="Huan P."/>
            <person name="Dong B."/>
            <person name="Zhang L."/>
            <person name="Hu X."/>
            <person name="Sun X."/>
            <person name="Wang J."/>
            <person name="Zhao C."/>
            <person name="Wang Y."/>
            <person name="Wang D."/>
            <person name="Huang X."/>
            <person name="Wang R."/>
            <person name="Lv J."/>
            <person name="Li Y."/>
            <person name="Zhang Z."/>
            <person name="Liu B."/>
            <person name="Lu W."/>
            <person name="Hui Y."/>
            <person name="Liang J."/>
            <person name="Zhou Z."/>
            <person name="Hou R."/>
            <person name="Li X."/>
            <person name="Liu Y."/>
            <person name="Li H."/>
            <person name="Ning X."/>
            <person name="Lin Y."/>
            <person name="Zhao L."/>
            <person name="Xing Q."/>
            <person name="Dou J."/>
            <person name="Li Y."/>
            <person name="Mao J."/>
            <person name="Guo H."/>
            <person name="Dou H."/>
            <person name="Li T."/>
            <person name="Mu C."/>
            <person name="Jiang W."/>
            <person name="Fu Q."/>
            <person name="Fu X."/>
            <person name="Miao Y."/>
            <person name="Liu J."/>
            <person name="Yu Q."/>
            <person name="Li R."/>
            <person name="Liao H."/>
            <person name="Li X."/>
            <person name="Kong Y."/>
            <person name="Jiang Z."/>
            <person name="Chourrout D."/>
            <person name="Li R."/>
            <person name="Bao Z."/>
        </authorList>
    </citation>
    <scope>NUCLEOTIDE SEQUENCE [LARGE SCALE GENOMIC DNA]</scope>
    <source>
        <strain evidence="4 5">PY_sf001</strain>
    </source>
</reference>
<dbReference type="STRING" id="6573.A0A210PDN7"/>
<dbReference type="GO" id="GO:0005655">
    <property type="term" value="C:nucleolar ribonuclease P complex"/>
    <property type="evidence" value="ECO:0007669"/>
    <property type="project" value="InterPro"/>
</dbReference>
<evidence type="ECO:0000313" key="4">
    <source>
        <dbReference type="EMBL" id="OWF34615.1"/>
    </source>
</evidence>
<dbReference type="PANTHER" id="PTHR22731">
    <property type="entry name" value="RIBONUCLEASES P/MRP PROTEIN SUBUNIT POP1"/>
    <property type="match status" value="1"/>
</dbReference>
<keyword evidence="5" id="KW-1185">Reference proteome</keyword>
<feature type="domain" description="POP1 C-terminal" evidence="3">
    <location>
        <begin position="254"/>
        <end position="428"/>
    </location>
</feature>
<feature type="compositionally biased region" description="Basic and acidic residues" evidence="1">
    <location>
        <begin position="297"/>
        <end position="309"/>
    </location>
</feature>
<gene>
    <name evidence="4" type="ORF">KP79_PYT24769</name>
</gene>
<dbReference type="GO" id="GO:0001682">
    <property type="term" value="P:tRNA 5'-leader removal"/>
    <property type="evidence" value="ECO:0007669"/>
    <property type="project" value="InterPro"/>
</dbReference>
<dbReference type="PANTHER" id="PTHR22731:SF3">
    <property type="entry name" value="RIBONUCLEASES P_MRP PROTEIN SUBUNIT POP1"/>
    <property type="match status" value="1"/>
</dbReference>
<evidence type="ECO:0000256" key="1">
    <source>
        <dbReference type="SAM" id="MobiDB-lite"/>
    </source>
</evidence>
<dbReference type="Pfam" id="PF22770">
    <property type="entry name" value="POP1_C"/>
    <property type="match status" value="1"/>
</dbReference>
<dbReference type="EMBL" id="NEDP02079828">
    <property type="protein sequence ID" value="OWF34615.1"/>
    <property type="molecule type" value="Genomic_DNA"/>
</dbReference>